<accession>F7PF68</accession>
<comment type="subcellular location">
    <subcellularLocation>
        <location evidence="1">Cell membrane</location>
        <topology evidence="1">Multi-pass membrane protein</topology>
    </subcellularLocation>
</comment>
<dbReference type="OrthoDB" id="86231at2157"/>
<feature type="transmembrane region" description="Helical" evidence="6">
    <location>
        <begin position="148"/>
        <end position="172"/>
    </location>
</feature>
<keyword evidence="10" id="KW-1185">Reference proteome</keyword>
<dbReference type="CDD" id="cd06580">
    <property type="entry name" value="TM_PBP1_transp_TpRbsC_like"/>
    <property type="match status" value="1"/>
</dbReference>
<reference evidence="8 9" key="2">
    <citation type="journal article" date="2013" name="PLoS ONE">
        <title>INDIGO - INtegrated Data Warehouse of MIcrobial GenOmes with Examples from the Red Sea Extremophiles.</title>
        <authorList>
            <person name="Alam I."/>
            <person name="Antunes A."/>
            <person name="Kamau A.A."/>
            <person name="Ba Alawi W."/>
            <person name="Kalkatawi M."/>
            <person name="Stingl U."/>
            <person name="Bajic V.B."/>
        </authorList>
    </citation>
    <scope>NUCLEOTIDE SEQUENCE [LARGE SCALE GENOMIC DNA]</scope>
    <source>
        <strain evidence="8 9">SARL4B</strain>
    </source>
</reference>
<dbReference type="GO" id="GO:0022857">
    <property type="term" value="F:transmembrane transporter activity"/>
    <property type="evidence" value="ECO:0007669"/>
    <property type="project" value="InterPro"/>
</dbReference>
<keyword evidence="2" id="KW-1003">Cell membrane</keyword>
<feature type="transmembrane region" description="Helical" evidence="6">
    <location>
        <begin position="184"/>
        <end position="208"/>
    </location>
</feature>
<dbReference type="KEGG" id="hti:HTIA_1272"/>
<reference evidence="8 9" key="1">
    <citation type="journal article" date="2011" name="J. Bacteriol.">
        <title>Genome sequence of Halorhabdus tiamatea, the first archaeon isolated from a deep-sea anoxic brine lake.</title>
        <authorList>
            <person name="Antunes A."/>
            <person name="Alam I."/>
            <person name="Bajic V.B."/>
            <person name="Stingl U."/>
        </authorList>
    </citation>
    <scope>NUCLEOTIDE SEQUENCE [LARGE SCALE GENOMIC DNA]</scope>
    <source>
        <strain evidence="8 9">SARL4B</strain>
    </source>
</reference>
<evidence type="ECO:0000256" key="6">
    <source>
        <dbReference type="SAM" id="Phobius"/>
    </source>
</evidence>
<evidence type="ECO:0000256" key="4">
    <source>
        <dbReference type="ARBA" id="ARBA00022989"/>
    </source>
</evidence>
<evidence type="ECO:0000256" key="5">
    <source>
        <dbReference type="ARBA" id="ARBA00023136"/>
    </source>
</evidence>
<proteinExistence type="predicted"/>
<organism evidence="8 9">
    <name type="scientific">Halorhabdus tiamatea SARL4B</name>
    <dbReference type="NCBI Taxonomy" id="1033806"/>
    <lineage>
        <taxon>Archaea</taxon>
        <taxon>Methanobacteriati</taxon>
        <taxon>Methanobacteriota</taxon>
        <taxon>Stenosarchaea group</taxon>
        <taxon>Halobacteria</taxon>
        <taxon>Halobacteriales</taxon>
        <taxon>Haloarculaceae</taxon>
        <taxon>Halorhabdus</taxon>
    </lineage>
</organism>
<dbReference type="EMBL" id="AFNT02000001">
    <property type="protein sequence ID" value="ERJ07821.1"/>
    <property type="molecule type" value="Genomic_DNA"/>
</dbReference>
<evidence type="ECO:0000256" key="3">
    <source>
        <dbReference type="ARBA" id="ARBA00022692"/>
    </source>
</evidence>
<evidence type="ECO:0000256" key="1">
    <source>
        <dbReference type="ARBA" id="ARBA00004651"/>
    </source>
</evidence>
<dbReference type="eggNOG" id="arCOG00260">
    <property type="taxonomic scope" value="Archaea"/>
</dbReference>
<feature type="transmembrane region" description="Helical" evidence="6">
    <location>
        <begin position="358"/>
        <end position="378"/>
    </location>
</feature>
<dbReference type="PANTHER" id="PTHR47089:SF1">
    <property type="entry name" value="GUANOSINE ABC TRANSPORTER PERMEASE PROTEIN NUPP"/>
    <property type="match status" value="1"/>
</dbReference>
<dbReference type="RefSeq" id="WP_008523619.1">
    <property type="nucleotide sequence ID" value="NC_021921.1"/>
</dbReference>
<dbReference type="HOGENOM" id="CLU_040769_0_2_2"/>
<keyword evidence="5 6" id="KW-0472">Membrane</keyword>
<evidence type="ECO:0000256" key="2">
    <source>
        <dbReference type="ARBA" id="ARBA00022475"/>
    </source>
</evidence>
<dbReference type="Pfam" id="PF02653">
    <property type="entry name" value="BPD_transp_2"/>
    <property type="match status" value="1"/>
</dbReference>
<protein>
    <submittedName>
        <fullName evidence="8">Ribose ABC transporter permease protein</fullName>
    </submittedName>
    <submittedName>
        <fullName evidence="7">Sugar ABC transporter permease</fullName>
    </submittedName>
</protein>
<keyword evidence="4 6" id="KW-1133">Transmembrane helix</keyword>
<dbReference type="InterPro" id="IPR001851">
    <property type="entry name" value="ABC_transp_permease"/>
</dbReference>
<dbReference type="Proteomes" id="UP000003861">
    <property type="component" value="Unassembled WGS sequence"/>
</dbReference>
<reference evidence="7 10" key="3">
    <citation type="journal article" date="2014" name="Environ. Microbiol.">
        <title>Halorhabdus tiamatea: proteogenomics and glycosidase activity measurements identify the first cultivated euryarchaeon from a deep-sea anoxic brine lake as potential polysaccharide degrader.</title>
        <authorList>
            <person name="Werner J."/>
            <person name="Ferrer M."/>
            <person name="Michel G."/>
            <person name="Mann A.J."/>
            <person name="Huang S."/>
            <person name="Juarez S."/>
            <person name="Ciordia S."/>
            <person name="Albar J.P."/>
            <person name="Alcaide M."/>
            <person name="La Cono V."/>
            <person name="Yakimov M.M."/>
            <person name="Antunes A."/>
            <person name="Taborda M."/>
            <person name="Da Costa M.S."/>
            <person name="Amann R.I."/>
            <person name="Gloeckner F.O."/>
            <person name="Golyshina O.V."/>
            <person name="Golyshin P.N."/>
            <person name="Teeling H."/>
        </authorList>
    </citation>
    <scope>NUCLEOTIDE SEQUENCE [LARGE SCALE GENOMIC DNA]</scope>
    <source>
        <strain evidence="10">SARL4B</strain>
        <strain evidence="7">Type strain: SARL4B</strain>
    </source>
</reference>
<dbReference type="AlphaFoldDB" id="F7PF68"/>
<name>F7PF68_9EURY</name>
<feature type="transmembrane region" description="Helical" evidence="6">
    <location>
        <begin position="95"/>
        <end position="113"/>
    </location>
</feature>
<feature type="transmembrane region" description="Helical" evidence="6">
    <location>
        <begin position="292"/>
        <end position="312"/>
    </location>
</feature>
<feature type="transmembrane region" description="Helical" evidence="6">
    <location>
        <begin position="125"/>
        <end position="142"/>
    </location>
</feature>
<dbReference type="EMBL" id="HF571520">
    <property type="protein sequence ID" value="CCQ33406.1"/>
    <property type="molecule type" value="Genomic_DNA"/>
</dbReference>
<dbReference type="GO" id="GO:0005886">
    <property type="term" value="C:plasma membrane"/>
    <property type="evidence" value="ECO:0007669"/>
    <property type="project" value="UniProtKB-SubCell"/>
</dbReference>
<dbReference type="PATRIC" id="fig|1033806.12.peg.1265"/>
<sequence>MSERRYPEPIQRFLRFFVGNSVGERILISVAALVTAVIVSSLIVLVAGYLSGEAYNPLEIFAVLVNGAFGSPFDLDSARLFTEGWSPINFSMGTTLKETTLLIFAGLAVAVAFRGDLFNIGVQGQLVLGGLAAALALVWVAPFVPDGIVGTVLLVPFGLLVGAIVGGLYGAIPGALKAYFDANEVITTIMLNTIATGSAFFLVSSYFADPTLQSVKTRSIPEFARLNGIVFPQGGQFSLVALALALVAAVGIYYVLRYTSFGYDLRVSGKQAKAALYGGANAERMVVSTMTLSGALGGIAGAMWSMMVIGAWRQGVPSIGFDGITVSVLAGNNPIGVIPASLLFGVLKGGSNAINFQLGVPPELVAVLRGMIILFIAMPEAFRMLGNWLGVKPDPAAATGGDNNE</sequence>
<dbReference type="PANTHER" id="PTHR47089">
    <property type="entry name" value="ABC TRANSPORTER, PERMEASE PROTEIN"/>
    <property type="match status" value="1"/>
</dbReference>
<evidence type="ECO:0000313" key="7">
    <source>
        <dbReference type="EMBL" id="CCQ33406.1"/>
    </source>
</evidence>
<evidence type="ECO:0000313" key="8">
    <source>
        <dbReference type="EMBL" id="ERJ07821.1"/>
    </source>
</evidence>
<evidence type="ECO:0000313" key="10">
    <source>
        <dbReference type="Proteomes" id="UP000015381"/>
    </source>
</evidence>
<feature type="transmembrane region" description="Helical" evidence="6">
    <location>
        <begin position="324"/>
        <end position="346"/>
    </location>
</feature>
<evidence type="ECO:0000313" key="9">
    <source>
        <dbReference type="Proteomes" id="UP000003861"/>
    </source>
</evidence>
<dbReference type="Proteomes" id="UP000015381">
    <property type="component" value="Chromosome I"/>
</dbReference>
<feature type="transmembrane region" description="Helical" evidence="6">
    <location>
        <begin position="26"/>
        <end position="50"/>
    </location>
</feature>
<dbReference type="STRING" id="1033806.HTIA_1272"/>
<dbReference type="GeneID" id="23800168"/>
<gene>
    <name evidence="8" type="primary">rbsC2</name>
    <name evidence="8" type="ORF">HLRTI_000205</name>
    <name evidence="7" type="ORF">HTIA_1272</name>
</gene>
<keyword evidence="3 6" id="KW-0812">Transmembrane</keyword>
<feature type="transmembrane region" description="Helical" evidence="6">
    <location>
        <begin position="237"/>
        <end position="256"/>
    </location>
</feature>